<protein>
    <recommendedName>
        <fullName evidence="6">Putative N-acetylmannosamine-6-phosphate 2-epimerase</fullName>
        <ecNumber evidence="6">5.1.3.9</ecNumber>
    </recommendedName>
    <alternativeName>
        <fullName evidence="6">ManNAc-6-P epimerase</fullName>
    </alternativeName>
</protein>
<keyword evidence="4 6" id="KW-0413">Isomerase</keyword>
<evidence type="ECO:0000256" key="1">
    <source>
        <dbReference type="ARBA" id="ARBA00000056"/>
    </source>
</evidence>
<reference evidence="7" key="1">
    <citation type="submission" date="2021-04" db="EMBL/GenBank/DDBJ databases">
        <title>novel species isolated from subtropical streams in China.</title>
        <authorList>
            <person name="Lu H."/>
        </authorList>
    </citation>
    <scope>NUCLEOTIDE SEQUENCE</scope>
    <source>
        <strain evidence="7">LFS511W</strain>
    </source>
</reference>
<dbReference type="EMBL" id="JAGSPN010000003">
    <property type="protein sequence ID" value="MBR7781797.1"/>
    <property type="molecule type" value="Genomic_DNA"/>
</dbReference>
<proteinExistence type="inferred from homology"/>
<dbReference type="AlphaFoldDB" id="A0A941I4K7"/>
<comment type="pathway">
    <text evidence="3 6">Amino-sugar metabolism; N-acetylneuraminate degradation; D-fructose 6-phosphate from N-acetylneuraminate: step 3/5.</text>
</comment>
<dbReference type="GO" id="GO:0006053">
    <property type="term" value="P:N-acetylmannosamine catabolic process"/>
    <property type="evidence" value="ECO:0007669"/>
    <property type="project" value="TreeGrafter"/>
</dbReference>
<sequence length="232" mass="24282">MKQEIQRLSGGLVVSCQPLPESPMNRPDIVVAMAAAAMQAGAAGVRIEGAEHVRLVRQALPEACITGIIKRDLTDSDVRITPFLEDVKSLASAGATIIAFDATARGRPVSIQHLFQAVKQAGCLAMADCATLADGILAWDIGCDLVGTTLSGYTAETGDQDMSAPDTLLISQLAQRGIRVMAEGRIRTPADAQRALAAGAFSVTVGSAITRIEHVTAWFGDALRELQTAEGG</sequence>
<dbReference type="PANTHER" id="PTHR36204:SF1">
    <property type="entry name" value="N-ACETYLMANNOSAMINE-6-PHOSPHATE 2-EPIMERASE-RELATED"/>
    <property type="match status" value="1"/>
</dbReference>
<dbReference type="Proteomes" id="UP000680067">
    <property type="component" value="Unassembled WGS sequence"/>
</dbReference>
<dbReference type="GO" id="GO:0019262">
    <property type="term" value="P:N-acetylneuraminate catabolic process"/>
    <property type="evidence" value="ECO:0007669"/>
    <property type="project" value="UniProtKB-UniRule"/>
</dbReference>
<comment type="similarity">
    <text evidence="6">Belongs to the NanE family.</text>
</comment>
<dbReference type="GO" id="GO:0047465">
    <property type="term" value="F:N-acylglucosamine-6-phosphate 2-epimerase activity"/>
    <property type="evidence" value="ECO:0007669"/>
    <property type="project" value="UniProtKB-EC"/>
</dbReference>
<dbReference type="HAMAP" id="MF_01235">
    <property type="entry name" value="ManNAc6P_epimer"/>
    <property type="match status" value="1"/>
</dbReference>
<keyword evidence="5 6" id="KW-0119">Carbohydrate metabolism</keyword>
<evidence type="ECO:0000256" key="3">
    <source>
        <dbReference type="ARBA" id="ARBA00005081"/>
    </source>
</evidence>
<dbReference type="InterPro" id="IPR007260">
    <property type="entry name" value="NanE"/>
</dbReference>
<dbReference type="NCBIfam" id="NF002231">
    <property type="entry name" value="PRK01130.1"/>
    <property type="match status" value="1"/>
</dbReference>
<dbReference type="Pfam" id="PF04131">
    <property type="entry name" value="NanE"/>
    <property type="match status" value="1"/>
</dbReference>
<dbReference type="GO" id="GO:0005975">
    <property type="term" value="P:carbohydrate metabolic process"/>
    <property type="evidence" value="ECO:0007669"/>
    <property type="project" value="UniProtKB-UniRule"/>
</dbReference>
<comment type="catalytic activity">
    <reaction evidence="1 6">
        <text>an N-acyl-D-glucosamine 6-phosphate = an N-acyl-D-mannosamine 6-phosphate</text>
        <dbReference type="Rhea" id="RHEA:23932"/>
        <dbReference type="ChEBI" id="CHEBI:57599"/>
        <dbReference type="ChEBI" id="CHEBI:57666"/>
        <dbReference type="EC" id="5.1.3.9"/>
    </reaction>
</comment>
<dbReference type="PANTHER" id="PTHR36204">
    <property type="entry name" value="N-ACETYLMANNOSAMINE-6-PHOSPHATE 2-EPIMERASE-RELATED"/>
    <property type="match status" value="1"/>
</dbReference>
<dbReference type="CDD" id="cd04729">
    <property type="entry name" value="NanE"/>
    <property type="match status" value="1"/>
</dbReference>
<name>A0A941I4K7_9BURK</name>
<gene>
    <name evidence="6" type="primary">nanE</name>
    <name evidence="7" type="ORF">KDM89_06570</name>
</gene>
<accession>A0A941I4K7</accession>
<dbReference type="InterPro" id="IPR011060">
    <property type="entry name" value="RibuloseP-bd_barrel"/>
</dbReference>
<keyword evidence="8" id="KW-1185">Reference proteome</keyword>
<comment type="caution">
    <text evidence="7">The sequence shown here is derived from an EMBL/GenBank/DDBJ whole genome shotgun (WGS) entry which is preliminary data.</text>
</comment>
<evidence type="ECO:0000256" key="4">
    <source>
        <dbReference type="ARBA" id="ARBA00023235"/>
    </source>
</evidence>
<evidence type="ECO:0000313" key="7">
    <source>
        <dbReference type="EMBL" id="MBR7781797.1"/>
    </source>
</evidence>
<dbReference type="EC" id="5.1.3.9" evidence="6"/>
<comment type="function">
    <text evidence="2 6">Converts N-acetylmannosamine-6-phosphate (ManNAc-6-P) to N-acetylglucosamine-6-phosphate (GlcNAc-6-P).</text>
</comment>
<dbReference type="SUPFAM" id="SSF51366">
    <property type="entry name" value="Ribulose-phoshate binding barrel"/>
    <property type="match status" value="1"/>
</dbReference>
<dbReference type="Gene3D" id="3.20.20.70">
    <property type="entry name" value="Aldolase class I"/>
    <property type="match status" value="1"/>
</dbReference>
<organism evidence="7 8">
    <name type="scientific">Undibacterium luofuense</name>
    <dbReference type="NCBI Taxonomy" id="2828733"/>
    <lineage>
        <taxon>Bacteria</taxon>
        <taxon>Pseudomonadati</taxon>
        <taxon>Pseudomonadota</taxon>
        <taxon>Betaproteobacteria</taxon>
        <taxon>Burkholderiales</taxon>
        <taxon>Oxalobacteraceae</taxon>
        <taxon>Undibacterium</taxon>
    </lineage>
</organism>
<dbReference type="RefSeq" id="WP_212687136.1">
    <property type="nucleotide sequence ID" value="NZ_JAGSPN010000003.1"/>
</dbReference>
<dbReference type="GO" id="GO:0005829">
    <property type="term" value="C:cytosol"/>
    <property type="evidence" value="ECO:0007669"/>
    <property type="project" value="TreeGrafter"/>
</dbReference>
<evidence type="ECO:0000256" key="5">
    <source>
        <dbReference type="ARBA" id="ARBA00023277"/>
    </source>
</evidence>
<evidence type="ECO:0000313" key="8">
    <source>
        <dbReference type="Proteomes" id="UP000680067"/>
    </source>
</evidence>
<dbReference type="FunFam" id="3.20.20.70:FF:000035">
    <property type="entry name" value="Putative N-acetylmannosamine-6-phosphate 2-epimerase"/>
    <property type="match status" value="1"/>
</dbReference>
<evidence type="ECO:0000256" key="2">
    <source>
        <dbReference type="ARBA" id="ARBA00002147"/>
    </source>
</evidence>
<evidence type="ECO:0000256" key="6">
    <source>
        <dbReference type="HAMAP-Rule" id="MF_01235"/>
    </source>
</evidence>
<dbReference type="InterPro" id="IPR013785">
    <property type="entry name" value="Aldolase_TIM"/>
</dbReference>